<feature type="compositionally biased region" description="Low complexity" evidence="1">
    <location>
        <begin position="365"/>
        <end position="379"/>
    </location>
</feature>
<feature type="compositionally biased region" description="Basic residues" evidence="1">
    <location>
        <begin position="1366"/>
        <end position="1384"/>
    </location>
</feature>
<feature type="compositionally biased region" description="Basic and acidic residues" evidence="1">
    <location>
        <begin position="618"/>
        <end position="637"/>
    </location>
</feature>
<comment type="caution">
    <text evidence="2">The sequence shown here is derived from an EMBL/GenBank/DDBJ whole genome shotgun (WGS) entry which is preliminary data.</text>
</comment>
<protein>
    <submittedName>
        <fullName evidence="2">Uncharacterized protein</fullName>
    </submittedName>
</protein>
<feature type="region of interest" description="Disordered" evidence="1">
    <location>
        <begin position="1219"/>
        <end position="1246"/>
    </location>
</feature>
<feature type="compositionally biased region" description="Acidic residues" evidence="1">
    <location>
        <begin position="1745"/>
        <end position="1755"/>
    </location>
</feature>
<gene>
    <name evidence="2" type="ORF">K490DRAFT_63294</name>
</gene>
<feature type="compositionally biased region" description="Basic residues" evidence="1">
    <location>
        <begin position="2158"/>
        <end position="2173"/>
    </location>
</feature>
<feature type="compositionally biased region" description="Polar residues" evidence="1">
    <location>
        <begin position="2003"/>
        <end position="2020"/>
    </location>
</feature>
<feature type="region of interest" description="Disordered" evidence="1">
    <location>
        <begin position="365"/>
        <end position="405"/>
    </location>
</feature>
<evidence type="ECO:0000313" key="2">
    <source>
        <dbReference type="EMBL" id="KAF2090413.1"/>
    </source>
</evidence>
<feature type="compositionally biased region" description="Polar residues" evidence="1">
    <location>
        <begin position="2451"/>
        <end position="2464"/>
    </location>
</feature>
<feature type="compositionally biased region" description="Low complexity" evidence="1">
    <location>
        <begin position="2743"/>
        <end position="2753"/>
    </location>
</feature>
<feature type="region of interest" description="Disordered" evidence="1">
    <location>
        <begin position="1556"/>
        <end position="1578"/>
    </location>
</feature>
<dbReference type="OrthoDB" id="5151921at2759"/>
<feature type="compositionally biased region" description="Polar residues" evidence="1">
    <location>
        <begin position="1298"/>
        <end position="1312"/>
    </location>
</feature>
<proteinExistence type="predicted"/>
<feature type="compositionally biased region" description="Polar residues" evidence="1">
    <location>
        <begin position="380"/>
        <end position="404"/>
    </location>
</feature>
<feature type="compositionally biased region" description="Polar residues" evidence="1">
    <location>
        <begin position="504"/>
        <end position="517"/>
    </location>
</feature>
<feature type="compositionally biased region" description="Low complexity" evidence="1">
    <location>
        <begin position="2307"/>
        <end position="2319"/>
    </location>
</feature>
<feature type="region of interest" description="Disordered" evidence="1">
    <location>
        <begin position="1339"/>
        <end position="1389"/>
    </location>
</feature>
<feature type="compositionally biased region" description="Polar residues" evidence="1">
    <location>
        <begin position="1221"/>
        <end position="1235"/>
    </location>
</feature>
<feature type="compositionally biased region" description="Polar residues" evidence="1">
    <location>
        <begin position="638"/>
        <end position="651"/>
    </location>
</feature>
<feature type="compositionally biased region" description="Low complexity" evidence="1">
    <location>
        <begin position="2529"/>
        <end position="2540"/>
    </location>
</feature>
<feature type="compositionally biased region" description="Low complexity" evidence="1">
    <location>
        <begin position="607"/>
        <end position="617"/>
    </location>
</feature>
<feature type="region of interest" description="Disordered" evidence="1">
    <location>
        <begin position="309"/>
        <end position="331"/>
    </location>
</feature>
<feature type="compositionally biased region" description="Low complexity" evidence="1">
    <location>
        <begin position="200"/>
        <end position="211"/>
    </location>
</feature>
<feature type="compositionally biased region" description="Basic residues" evidence="1">
    <location>
        <begin position="2491"/>
        <end position="2500"/>
    </location>
</feature>
<accession>A0A9P4HZP6</accession>
<feature type="compositionally biased region" description="Basic and acidic residues" evidence="1">
    <location>
        <begin position="1647"/>
        <end position="1658"/>
    </location>
</feature>
<feature type="compositionally biased region" description="Low complexity" evidence="1">
    <location>
        <begin position="430"/>
        <end position="445"/>
    </location>
</feature>
<feature type="compositionally biased region" description="Low complexity" evidence="1">
    <location>
        <begin position="2177"/>
        <end position="2186"/>
    </location>
</feature>
<feature type="region of interest" description="Disordered" evidence="1">
    <location>
        <begin position="1836"/>
        <end position="2637"/>
    </location>
</feature>
<feature type="compositionally biased region" description="Polar residues" evidence="1">
    <location>
        <begin position="2255"/>
        <end position="2269"/>
    </location>
</feature>
<feature type="compositionally biased region" description="Basic and acidic residues" evidence="1">
    <location>
        <begin position="2139"/>
        <end position="2148"/>
    </location>
</feature>
<dbReference type="EMBL" id="ML978713">
    <property type="protein sequence ID" value="KAF2090413.1"/>
    <property type="molecule type" value="Genomic_DNA"/>
</dbReference>
<feature type="compositionally biased region" description="Polar residues" evidence="1">
    <location>
        <begin position="554"/>
        <end position="563"/>
    </location>
</feature>
<feature type="compositionally biased region" description="Basic and acidic residues" evidence="1">
    <location>
        <begin position="279"/>
        <end position="288"/>
    </location>
</feature>
<feature type="region of interest" description="Disordered" evidence="1">
    <location>
        <begin position="1"/>
        <end position="288"/>
    </location>
</feature>
<feature type="compositionally biased region" description="Low complexity" evidence="1">
    <location>
        <begin position="765"/>
        <end position="775"/>
    </location>
</feature>
<keyword evidence="3" id="KW-1185">Reference proteome</keyword>
<feature type="compositionally biased region" description="Basic and acidic residues" evidence="1">
    <location>
        <begin position="803"/>
        <end position="816"/>
    </location>
</feature>
<feature type="compositionally biased region" description="Low complexity" evidence="1">
    <location>
        <begin position="2465"/>
        <end position="2479"/>
    </location>
</feature>
<feature type="region of interest" description="Disordered" evidence="1">
    <location>
        <begin position="2665"/>
        <end position="2713"/>
    </location>
</feature>
<feature type="compositionally biased region" description="Polar residues" evidence="1">
    <location>
        <begin position="2035"/>
        <end position="2048"/>
    </location>
</feature>
<feature type="region of interest" description="Disordered" evidence="1">
    <location>
        <begin position="1615"/>
        <end position="1662"/>
    </location>
</feature>
<feature type="compositionally biased region" description="Basic and acidic residues" evidence="1">
    <location>
        <begin position="576"/>
        <end position="591"/>
    </location>
</feature>
<evidence type="ECO:0000313" key="3">
    <source>
        <dbReference type="Proteomes" id="UP000799776"/>
    </source>
</evidence>
<dbReference type="Proteomes" id="UP000799776">
    <property type="component" value="Unassembled WGS sequence"/>
</dbReference>
<feature type="compositionally biased region" description="Basic and acidic residues" evidence="1">
    <location>
        <begin position="247"/>
        <end position="258"/>
    </location>
</feature>
<feature type="compositionally biased region" description="Pro residues" evidence="1">
    <location>
        <begin position="1970"/>
        <end position="1982"/>
    </location>
</feature>
<feature type="compositionally biased region" description="Acidic residues" evidence="1">
    <location>
        <begin position="55"/>
        <end position="68"/>
    </location>
</feature>
<feature type="region of interest" description="Disordered" evidence="1">
    <location>
        <begin position="1281"/>
        <end position="1312"/>
    </location>
</feature>
<feature type="compositionally biased region" description="Polar residues" evidence="1">
    <location>
        <begin position="27"/>
        <end position="40"/>
    </location>
</feature>
<sequence length="2785" mass="298304">MSDPRQIRFSQERITSPLDQRHLNPFPTGQATNFKTNVNRSKTKKWVEAKPYSYDGDDWGEYDEDDEYGVSQTPTPAPQAPTGLRQRGQGLANLGDRSFTDPQALSGGPKLARSNSFEAGDEKRAFSTSATEPIAPRIDTSVGPASSRIGASGPSVTSAPPPVVNTPSIISPTSNYSRDQYSAGPGSANVQHNPYRERSQSQSRQSSLNQSVASDASMYMDPQSRRDFSESALPPPLTMNVTPASHGRSESSEDELRSRGLRQQDSSERLATSRGRSPSIERDYDGGRGMRLAPLETVAERNSEYLPAFSLPQGDSISPPRGTANEPANAAAVSAAEKSRLSLGLPALPDVRPISGFGDNLFASGTNPNASSSTTPTSNDLAQANRTHQPEVGQSSPTTLQHQPSLGFRSAVQDAFKRTDGDSIPPTPVSKSNSLSASGSGMSRSNTDSTAGISPIMSRVPSGAHPAARAREESSTPAIAEEGTSRPGSAGTSYIVPRKPSPAHSRNVSGGTATPTGTRVLETPSPSQSPARSPALQSATSMPRPESGELGFTSPISSPSTNYAMREADLASPAKSNDRRASAQAAEEEKNAQSTFLENRKSVVTEPLPASPASRADSPSKGRVRDLADRYNADSRRNSAQSISSLRSNGSWAKEEKTSLPGSPTKESPAERPRPETNVSFRPKLPGTWESYATTAAPSTPGDIAEDRQLGSPMRDALSSPAPQPTPIGSPEKLEDADITPTTAKRPVSHHEPSGMPNPVEDPMAALAAAGAALGETIKSSIGMDNDKSDVESWEGSVSSDDELPKVVEEDKHRSVGDVYLRPLQLDRAASSVASSSPSPPPKDGLDEDMLLPAPLKSRSPSIAVEHELSTPTRPGLLPQLSSAPTAGDMESDRLRKEIVASLSPQTSFDARDENPTTGGNRASSILPREYDSYWNGDAGSQISRQSTRTDDAQRVTVSQDTAMGEAGRPGPLAHKFSWEQPSELSTPADAHPANTSASDRTLAQAANSPDMAEMPAGLAPSVGAEHVSVARSIAELPGRPTSSDGLHIVNPEPVDEADSPVELPAALPDPQHDVTGFSALSEPVIPTRTPSPLTQPATTEPARIPPFREILALKSADERIASYNSTRQQFAGMDTGLRAWVNSTLAAKPEHADLRDIGTKPIAMPISTNSGIMSSMRHRHGPSVSHIATGLRKGSASAATPGGTPYYQQYLDSASAVPAGNNSPTAVATQNSPNAAAGAGGNSRLDREKMQLKGKDLLKGAGVLGGKGVKEAKGLFAKGKSRFRGSGSDKAQRSKKASSTVPTPSSSIANTNPYEQALQSQSAAATPITEDRQLVAEAGPQPAVSPGAVDVSSPGGRETRPIEAKKRRFSPFGRRRSKSRSRSRPTSLALSLSSLFAGPETAKENLLIPSGAAVARTEDVNAVAGVEPTIYSPRVPEAEDHPASPAAVAMPVPINMAESNYVAPEAWDQTLEMPPSRGEEEFGVENLGVLPTPTTETSMAQAMTATAPLSPIADHHVLESVVRNSTPVSMTSGSEQLPGSRASMERIVAGDSAFGVKLGPRSSQETRKTLRSTPPLLPVPLDEVARKSLDANRSLGEDMVMEREFDVSPVDEEFGRRQGIGGEGSKGRSMSGQSDVSREVIGAGERGQELENDLQKEDDGEDDVLLAVKLAEELRQRKISATDEELDMQEPRDANLLTGPASTGRPGEIQEPAAEQPIQESEDGEDSAVRALLLAERLQNAGEFPEEPLNEDSVDPDRVAEVDSHDPQTPAADLDAEEVAFESTPGESIQTAGEVSLPEAKEFRDTAADQELPSARAMLSASSLQAISAAAAHVPIESPGAKESHADTTEPTPVPATLALSRPDIERPLSYMPLPRQDSGEPPQDHINQEASDPTRSSLEHPQYPLSSSSQYTRSQREQASEVDYAQDPQEFLSVSQRASQDTTRQAPSDPREHIYQQQMLSRGLEEVPPVPVLDQRPPPGSQYSSSQYSRRTDQVPEQRPPQGSQHSSSQYSRPTVTADQGEDPMQFYPPQRFHSSLPGTPDSQGRGQPMFARTLIDPRIHQTEFQLPGVGPPEPISSPESGRKSRTSLMRGRGGRTTPTPGMSVPLERINPAIAPHPQRTPSHHSVMDSPQTSRFPTREPERTDKASQQQQPHSIVHKKSWSRNFFRRHSSGSTATLAALTTTDPKADASSPKTPSSAGAATIMPSPPIGQTKAPAPAPEVVAAQLARKKSHNVLQRNPTSAEADKKKKRFSSFSNLFGRSATTAGVAQKPSKEEKKDDEKNLKKTESKGKLQKTQKLSERQRQSQGTLQQSAQQAYEAIPPVPKDLRGGQSGYEENRVQYQAQEPNGGTQNASVGNGQEEALFTPGTFSNSALDQREPTLPYIRPTPPPGDYEPQSAISEPPMRMRSPPYHPDEYNGPDMRYTSPPPPNAYYTRPPDDPQQFRYYTPSRTLSHQSHDNQNQQIARWPAQAQQAQRRFSETPSATASNRHRPPHPRHASTDSGAEYNYKLSPQISQISGPIRRLNSDGSDASSSVISPLEQRASPGFGGGQRIPDPASTAGGRAMRSISETAPSSLQQLQQQQERPWELSLPADEEDSDNYEQRQLYRGGPVRVDGSQQQWAGGSGYGQDMLPRGRSAENRWQEVMPDEFAAEQLRLQQRARQQGMDFYPSPPLSPRSYGPGVGSGGASPMPKIPTHAGGYGTVGIASGHGARQPQQHLIYDDDEDLYAEPTLPPPQPRPSTRGSGARMAPEVREEEEPVVMMGASYPGMEWTPGSGWDGRE</sequence>
<feature type="compositionally biased region" description="Polar residues" evidence="1">
    <location>
        <begin position="1934"/>
        <end position="1948"/>
    </location>
</feature>
<feature type="compositionally biased region" description="Polar residues" evidence="1">
    <location>
        <begin position="1906"/>
        <end position="1915"/>
    </location>
</feature>
<feature type="compositionally biased region" description="Low complexity" evidence="1">
    <location>
        <begin position="524"/>
        <end position="539"/>
    </location>
</feature>
<feature type="region of interest" description="Disordered" evidence="1">
    <location>
        <begin position="1677"/>
        <end position="1800"/>
    </location>
</feature>
<feature type="compositionally biased region" description="Polar residues" evidence="1">
    <location>
        <begin position="2342"/>
        <end position="2360"/>
    </location>
</feature>
<feature type="region of interest" description="Disordered" evidence="1">
    <location>
        <begin position="2725"/>
        <end position="2785"/>
    </location>
</feature>
<feature type="region of interest" description="Disordered" evidence="1">
    <location>
        <begin position="418"/>
        <end position="1002"/>
    </location>
</feature>
<feature type="compositionally biased region" description="Polar residues" evidence="1">
    <location>
        <begin position="165"/>
        <end position="180"/>
    </location>
</feature>
<name>A0A9P4HZP6_9PEZI</name>
<feature type="compositionally biased region" description="Basic and acidic residues" evidence="1">
    <location>
        <begin position="1756"/>
        <end position="1767"/>
    </location>
</feature>
<organism evidence="2 3">
    <name type="scientific">Saccharata proteae CBS 121410</name>
    <dbReference type="NCBI Taxonomy" id="1314787"/>
    <lineage>
        <taxon>Eukaryota</taxon>
        <taxon>Fungi</taxon>
        <taxon>Dikarya</taxon>
        <taxon>Ascomycota</taxon>
        <taxon>Pezizomycotina</taxon>
        <taxon>Dothideomycetes</taxon>
        <taxon>Dothideomycetes incertae sedis</taxon>
        <taxon>Botryosphaeriales</taxon>
        <taxon>Saccharataceae</taxon>
        <taxon>Saccharata</taxon>
    </lineage>
</organism>
<feature type="compositionally biased region" description="Polar residues" evidence="1">
    <location>
        <begin position="8"/>
        <end position="18"/>
    </location>
</feature>
<evidence type="ECO:0000256" key="1">
    <source>
        <dbReference type="SAM" id="MobiDB-lite"/>
    </source>
</evidence>
<reference evidence="2" key="1">
    <citation type="journal article" date="2020" name="Stud. Mycol.">
        <title>101 Dothideomycetes genomes: a test case for predicting lifestyles and emergence of pathogens.</title>
        <authorList>
            <person name="Haridas S."/>
            <person name="Albert R."/>
            <person name="Binder M."/>
            <person name="Bloem J."/>
            <person name="Labutti K."/>
            <person name="Salamov A."/>
            <person name="Andreopoulos B."/>
            <person name="Baker S."/>
            <person name="Barry K."/>
            <person name="Bills G."/>
            <person name="Bluhm B."/>
            <person name="Cannon C."/>
            <person name="Castanera R."/>
            <person name="Culley D."/>
            <person name="Daum C."/>
            <person name="Ezra D."/>
            <person name="Gonzalez J."/>
            <person name="Henrissat B."/>
            <person name="Kuo A."/>
            <person name="Liang C."/>
            <person name="Lipzen A."/>
            <person name="Lutzoni F."/>
            <person name="Magnuson J."/>
            <person name="Mondo S."/>
            <person name="Nolan M."/>
            <person name="Ohm R."/>
            <person name="Pangilinan J."/>
            <person name="Park H.-J."/>
            <person name="Ramirez L."/>
            <person name="Alfaro M."/>
            <person name="Sun H."/>
            <person name="Tritt A."/>
            <person name="Yoshinaga Y."/>
            <person name="Zwiers L.-H."/>
            <person name="Turgeon B."/>
            <person name="Goodwin S."/>
            <person name="Spatafora J."/>
            <person name="Crous P."/>
            <person name="Grigoriev I."/>
        </authorList>
    </citation>
    <scope>NUCLEOTIDE SEQUENCE</scope>
    <source>
        <strain evidence="2">CBS 121410</strain>
    </source>
</reference>
<feature type="compositionally biased region" description="Basic and acidic residues" evidence="1">
    <location>
        <begin position="2274"/>
        <end position="2293"/>
    </location>
</feature>